<accession>A0A0P0GVY0</accession>
<dbReference type="KEGG" id="bcel:BcellWH2_05512"/>
<feature type="transmembrane region" description="Helical" evidence="1">
    <location>
        <begin position="85"/>
        <end position="104"/>
    </location>
</feature>
<name>A0A0P0GVY0_9BACE</name>
<evidence type="ECO:0000313" key="3">
    <source>
        <dbReference type="Proteomes" id="UP000061809"/>
    </source>
</evidence>
<proteinExistence type="predicted"/>
<dbReference type="AlphaFoldDB" id="A0A0P0GVY0"/>
<keyword evidence="1" id="KW-1133">Transmembrane helix</keyword>
<keyword evidence="1" id="KW-0812">Transmembrane</keyword>
<keyword evidence="1" id="KW-0472">Membrane</keyword>
<feature type="transmembrane region" description="Helical" evidence="1">
    <location>
        <begin position="54"/>
        <end position="73"/>
    </location>
</feature>
<dbReference type="EMBL" id="CP012801">
    <property type="protein sequence ID" value="ALJ62710.1"/>
    <property type="molecule type" value="Genomic_DNA"/>
</dbReference>
<evidence type="ECO:0000313" key="2">
    <source>
        <dbReference type="EMBL" id="ALJ62710.1"/>
    </source>
</evidence>
<gene>
    <name evidence="2" type="ORF">BcellWH2_05512</name>
</gene>
<protein>
    <submittedName>
        <fullName evidence="2">Uncharacterized protein</fullName>
    </submittedName>
</protein>
<feature type="transmembrane region" description="Helical" evidence="1">
    <location>
        <begin position="6"/>
        <end position="23"/>
    </location>
</feature>
<evidence type="ECO:0000256" key="1">
    <source>
        <dbReference type="SAM" id="Phobius"/>
    </source>
</evidence>
<organism evidence="2 3">
    <name type="scientific">Bacteroides cellulosilyticus</name>
    <dbReference type="NCBI Taxonomy" id="246787"/>
    <lineage>
        <taxon>Bacteria</taxon>
        <taxon>Pseudomonadati</taxon>
        <taxon>Bacteroidota</taxon>
        <taxon>Bacteroidia</taxon>
        <taxon>Bacteroidales</taxon>
        <taxon>Bacteroidaceae</taxon>
        <taxon>Bacteroides</taxon>
    </lineage>
</organism>
<sequence>MDKLFFSAIIGLVAGVIDIIPMIMQKLPRYSTVSAFFHYFFVSIIILNVDIPHILWWLEGGVVGLALTIPMLIQVGHSDKKSLPIIAFNAILLGTLVGLAGHYISVF</sequence>
<reference evidence="2 3" key="1">
    <citation type="journal article" date="2015" name="Science">
        <title>Genetic determinants of in vivo fitness and diet responsiveness in multiple human gut Bacteroides.</title>
        <authorList>
            <person name="Wu M."/>
            <person name="McNulty N.P."/>
            <person name="Rodionov D.A."/>
            <person name="Khoroshkin M.S."/>
            <person name="Griffin N.W."/>
            <person name="Cheng J."/>
            <person name="Latreille P."/>
            <person name="Kerstetter R.A."/>
            <person name="Terrapon N."/>
            <person name="Henrissat B."/>
            <person name="Osterman A.L."/>
            <person name="Gordon J.I."/>
        </authorList>
    </citation>
    <scope>NUCLEOTIDE SEQUENCE [LARGE SCALE GENOMIC DNA]</scope>
    <source>
        <strain evidence="2 3">WH2</strain>
    </source>
</reference>
<dbReference type="Proteomes" id="UP000061809">
    <property type="component" value="Chromosome"/>
</dbReference>
<dbReference type="PATRIC" id="fig|246787.4.peg.5688"/>
<feature type="transmembrane region" description="Helical" evidence="1">
    <location>
        <begin position="30"/>
        <end position="48"/>
    </location>
</feature>
<dbReference type="RefSeq" id="WP_029428042.1">
    <property type="nucleotide sequence ID" value="NZ_CP012801.1"/>
</dbReference>